<feature type="compositionally biased region" description="Polar residues" evidence="13">
    <location>
        <begin position="366"/>
        <end position="389"/>
    </location>
</feature>
<reference evidence="14" key="2">
    <citation type="journal article" date="2022" name="Elife">
        <title>Obligate sexual reproduction of a homothallic fungus closely related to the Cryptococcus pathogenic species complex.</title>
        <authorList>
            <person name="Passer A.R."/>
            <person name="Clancey S.A."/>
            <person name="Shea T."/>
            <person name="David-Palma M."/>
            <person name="Averette A.F."/>
            <person name="Boekhout T."/>
            <person name="Porcel B.M."/>
            <person name="Nowrousian M."/>
            <person name="Cuomo C.A."/>
            <person name="Sun S."/>
            <person name="Heitman J."/>
            <person name="Coelho M.A."/>
        </authorList>
    </citation>
    <scope>NUCLEOTIDE SEQUENCE</scope>
    <source>
        <strain evidence="14">CBS 7841</strain>
    </source>
</reference>
<proteinExistence type="inferred from homology"/>
<comment type="subcellular location">
    <subcellularLocation>
        <location evidence="1 12">Endoplasmic reticulum membrane</location>
        <topology evidence="1 12">Multi-pass membrane protein</topology>
    </subcellularLocation>
</comment>
<evidence type="ECO:0000256" key="9">
    <source>
        <dbReference type="ARBA" id="ARBA00023136"/>
    </source>
</evidence>
<protein>
    <recommendedName>
        <fullName evidence="12">Mannosyltransferase</fullName>
        <ecNumber evidence="12">2.4.1.-</ecNumber>
    </recommendedName>
</protein>
<evidence type="ECO:0000256" key="4">
    <source>
        <dbReference type="ARBA" id="ARBA00022676"/>
    </source>
</evidence>
<gene>
    <name evidence="14" type="ORF">L203_100569</name>
</gene>
<feature type="compositionally biased region" description="Low complexity" evidence="13">
    <location>
        <begin position="150"/>
        <end position="177"/>
    </location>
</feature>
<keyword evidence="7 12" id="KW-0256">Endoplasmic reticulum</keyword>
<feature type="compositionally biased region" description="Polar residues" evidence="13">
    <location>
        <begin position="571"/>
        <end position="588"/>
    </location>
</feature>
<evidence type="ECO:0000256" key="11">
    <source>
        <dbReference type="ARBA" id="ARBA00048899"/>
    </source>
</evidence>
<comment type="pathway">
    <text evidence="2">Protein modification; protein glycosylation.</text>
</comment>
<dbReference type="AlphaFoldDB" id="A0AAJ8LY28"/>
<feature type="transmembrane region" description="Helical" evidence="12">
    <location>
        <begin position="761"/>
        <end position="779"/>
    </location>
</feature>
<feature type="region of interest" description="Disordered" evidence="13">
    <location>
        <begin position="61"/>
        <end position="205"/>
    </location>
</feature>
<evidence type="ECO:0000256" key="12">
    <source>
        <dbReference type="RuleBase" id="RU363075"/>
    </source>
</evidence>
<keyword evidence="9 12" id="KW-0472">Membrane</keyword>
<dbReference type="EMBL" id="CP143784">
    <property type="protein sequence ID" value="WVN85423.1"/>
    <property type="molecule type" value="Genomic_DNA"/>
</dbReference>
<dbReference type="PANTHER" id="PTHR22760">
    <property type="entry name" value="GLYCOSYLTRANSFERASE"/>
    <property type="match status" value="1"/>
</dbReference>
<feature type="region of interest" description="Disordered" evidence="13">
    <location>
        <begin position="479"/>
        <end position="556"/>
    </location>
</feature>
<dbReference type="GO" id="GO:0052917">
    <property type="term" value="F:dol-P-Man:Man(7)GlcNAc(2)-PP-Dol alpha-1,6-mannosyltransferase activity"/>
    <property type="evidence" value="ECO:0007669"/>
    <property type="project" value="UniProtKB-EC"/>
</dbReference>
<dbReference type="GO" id="GO:0005789">
    <property type="term" value="C:endoplasmic reticulum membrane"/>
    <property type="evidence" value="ECO:0007669"/>
    <property type="project" value="UniProtKB-SubCell"/>
</dbReference>
<dbReference type="RefSeq" id="XP_066066124.1">
    <property type="nucleotide sequence ID" value="XM_066210027.1"/>
</dbReference>
<evidence type="ECO:0000313" key="15">
    <source>
        <dbReference type="Proteomes" id="UP000094043"/>
    </source>
</evidence>
<evidence type="ECO:0000256" key="8">
    <source>
        <dbReference type="ARBA" id="ARBA00022989"/>
    </source>
</evidence>
<evidence type="ECO:0000256" key="5">
    <source>
        <dbReference type="ARBA" id="ARBA00022679"/>
    </source>
</evidence>
<feature type="compositionally biased region" description="Polar residues" evidence="13">
    <location>
        <begin position="133"/>
        <end position="149"/>
    </location>
</feature>
<feature type="transmembrane region" description="Helical" evidence="12">
    <location>
        <begin position="786"/>
        <end position="807"/>
    </location>
</feature>
<organism evidence="14 15">
    <name type="scientific">Cryptococcus depauperatus CBS 7841</name>
    <dbReference type="NCBI Taxonomy" id="1295531"/>
    <lineage>
        <taxon>Eukaryota</taxon>
        <taxon>Fungi</taxon>
        <taxon>Dikarya</taxon>
        <taxon>Basidiomycota</taxon>
        <taxon>Agaricomycotina</taxon>
        <taxon>Tremellomycetes</taxon>
        <taxon>Tremellales</taxon>
        <taxon>Cryptococcaceae</taxon>
        <taxon>Cryptococcus</taxon>
    </lineage>
</organism>
<feature type="region of interest" description="Disordered" evidence="13">
    <location>
        <begin position="1"/>
        <end position="31"/>
    </location>
</feature>
<evidence type="ECO:0000256" key="2">
    <source>
        <dbReference type="ARBA" id="ARBA00004922"/>
    </source>
</evidence>
<feature type="transmembrane region" description="Helical" evidence="12">
    <location>
        <begin position="1000"/>
        <end position="1022"/>
    </location>
</feature>
<evidence type="ECO:0000256" key="13">
    <source>
        <dbReference type="SAM" id="MobiDB-lite"/>
    </source>
</evidence>
<evidence type="ECO:0000256" key="7">
    <source>
        <dbReference type="ARBA" id="ARBA00022824"/>
    </source>
</evidence>
<dbReference type="GeneID" id="91084785"/>
<dbReference type="KEGG" id="cdep:91084785"/>
<keyword evidence="4 12" id="KW-0328">Glycosyltransferase</keyword>
<keyword evidence="5" id="KW-0808">Transferase</keyword>
<keyword evidence="8 12" id="KW-1133">Transmembrane helix</keyword>
<evidence type="ECO:0000256" key="10">
    <source>
        <dbReference type="ARBA" id="ARBA00044721"/>
    </source>
</evidence>
<feature type="compositionally biased region" description="Polar residues" evidence="13">
    <location>
        <begin position="349"/>
        <end position="359"/>
    </location>
</feature>
<comment type="function">
    <text evidence="10">Mannosyltransferase that operates in the biosynthetic pathway of dolichol-linked oligosaccharides, the glycan precursors employed in protein asparagine (N)-glycosylation. The assembly of dolichol-linked oligosaccharides begins on the cytosolic side of the endoplasmic reticulum membrane and finishes in its lumen. The sequential addition of sugars to dolichol pyrophosphate produces dolichol-linked oligosaccharides containing fourteen sugars, including two GlcNAcs, nine mannoses and three glucoses. Once assembled, the oligosaccharide is transferred from the lipid to nascent proteins by oligosaccharyltransferases. In the lumen of the endoplasmic reticulum, adds the eighth mannose residue in an alpha-1,6 linkage onto Man(7)GlcNAc(2)-PP-dolichol to produce Man(8)GlcNAc(2)-PP-dolichol.</text>
</comment>
<evidence type="ECO:0000256" key="6">
    <source>
        <dbReference type="ARBA" id="ARBA00022692"/>
    </source>
</evidence>
<reference evidence="14" key="3">
    <citation type="submission" date="2024-01" db="EMBL/GenBank/DDBJ databases">
        <authorList>
            <person name="Coelho M.A."/>
            <person name="David-Palma M."/>
            <person name="Shea T."/>
            <person name="Sun S."/>
            <person name="Cuomo C.A."/>
            <person name="Heitman J."/>
        </authorList>
    </citation>
    <scope>NUCLEOTIDE SEQUENCE</scope>
    <source>
        <strain evidence="14">CBS 7841</strain>
    </source>
</reference>
<feature type="region of interest" description="Disordered" evidence="13">
    <location>
        <begin position="571"/>
        <end position="618"/>
    </location>
</feature>
<evidence type="ECO:0000256" key="3">
    <source>
        <dbReference type="ARBA" id="ARBA00007063"/>
    </source>
</evidence>
<feature type="transmembrane region" description="Helical" evidence="12">
    <location>
        <begin position="974"/>
        <end position="994"/>
    </location>
</feature>
<feature type="transmembrane region" description="Helical" evidence="12">
    <location>
        <begin position="819"/>
        <end position="843"/>
    </location>
</feature>
<dbReference type="GO" id="GO:0006487">
    <property type="term" value="P:protein N-linked glycosylation"/>
    <property type="evidence" value="ECO:0007669"/>
    <property type="project" value="TreeGrafter"/>
</dbReference>
<comment type="similarity">
    <text evidence="3 12">Belongs to the glycosyltransferase 22 family.</text>
</comment>
<dbReference type="EC" id="2.4.1.-" evidence="12"/>
<feature type="region of interest" description="Disordered" evidence="13">
    <location>
        <begin position="318"/>
        <end position="404"/>
    </location>
</feature>
<dbReference type="PANTHER" id="PTHR22760:SF1">
    <property type="entry name" value="DOL-P-MAN:MAN(7)GLCNAC(2)-PP-DOL ALPHA-1,6-MANNOSYLTRANSFERASE"/>
    <property type="match status" value="1"/>
</dbReference>
<dbReference type="InterPro" id="IPR005599">
    <property type="entry name" value="GPI_mannosylTrfase"/>
</dbReference>
<reference evidence="14" key="1">
    <citation type="submission" date="2016-06" db="EMBL/GenBank/DDBJ databases">
        <authorList>
            <person name="Cuomo C."/>
            <person name="Litvintseva A."/>
            <person name="Heitman J."/>
            <person name="Chen Y."/>
            <person name="Sun S."/>
            <person name="Springer D."/>
            <person name="Dromer F."/>
            <person name="Young S."/>
            <person name="Zeng Q."/>
            <person name="Chapman S."/>
            <person name="Gujja S."/>
            <person name="Saif S."/>
            <person name="Birren B."/>
        </authorList>
    </citation>
    <scope>NUCLEOTIDE SEQUENCE</scope>
    <source>
        <strain evidence="14">CBS 7841</strain>
    </source>
</reference>
<sequence length="1199" mass="131409">MLASESVRPVHQPAAVSGGSMSRGGTMAPSWDEQIVPALRRRLESEAAYLTHRLSATQFDDVPTGLGFGIDPHETGNGHSHSTAFPRADYSQSSSISGIRYRPLPTSSYQAQPRARVKSGPTSPPRGSRKTHSPPTGLSFSTFANSNVRSAPQSSSILPSSQNQANASIPPSRIPTRPRSKSQLAPRPLISPDPSSVVDMPSPQYIPLSEDARSYSQLDRGVYQNGLLSRGPAGKLPDILQTRQNTGRESPTFAGIRMTEGFIKNELPPFKMQPEEALRIAEKGYDLNQEERDAHGQSWYKDERHEHAGMILSKEGALEEGTREKRKRAMTMRGRGESNGHGAGLVSDQPVSQPTSTGNKIPRFRTGNNRPTNLTPSFSSPRSASYNALSSSYTPNSSTPSSSSRLGIAAHLIPPESAYTPPKGADWDEVVLPAVAKKLGMGETSLVIDKDAGEEDLAVEWDKDGTPIRWMKRKNLGKPELREYSKPQTTPQNKPSGSAFKPTFEPSPDNPFHSPSSHLGHTEDIELSPVRDGTHLSSSPLFKHSNGSQSSLSEISRKTSLLRKNSLQRMAHLNSSRSLRSQHANGSGTDRLGNELTLGPSQRGGAPIQPPTPGTTHNITDAIYEKHLGNQDRLASVNAQGKAVGGGTNTFAAAARSNAAQKKRDDGHGKGLHDVLAYGFYSQNLQFWDHVTFPGAVPRSFLPSITLGLITYPLSAAGVALGFIGTKLHVQILIRLVLATLFSCSFEYLGQTLQRAFGTSVRVWFTLLSLGSFHIPYYAGRTLPNFMALPGILFGVSNVIRGCTTASRLESAVYLRRAVVVLTALATVVRLELALFVLPLALSLVMARKVSIRQVVVWGMLGGLGSLVVSSPVDYTLWLPTLSHYSFPFNSPIQILWPELSSLIYNAVEGHSAEWGIMPIHYYLTNSLPKLLVGNFFLVAFAVGGWALAGLGFDKMVRQVSCWNESKNGRNVDWMIKIWGLSVLSMVGGLSLLGHKEWRFILPILPISHILSALFASSLWNLPLQRWRLFTRLAILSILCLNLFITGLMTFLSVGNYPGGQVWKILEHLQIEQGSKIYFPSYPLQTGATLFTFLHDQMVNGTMESNLCSVAFPTPKEPRWVYDKREDNQMQSPEGVWLSGIDYVVTEEYSKFLELEDNWEVVGAVDGLDKVGKLPGQFKVQATWGRKLAVLKRRNLKDS</sequence>
<name>A0AAJ8LY28_9TREE</name>
<feature type="transmembrane region" description="Helical" evidence="12">
    <location>
        <begin position="732"/>
        <end position="749"/>
    </location>
</feature>
<feature type="transmembrane region" description="Helical" evidence="12">
    <location>
        <begin position="701"/>
        <end position="725"/>
    </location>
</feature>
<comment type="catalytic activity">
    <reaction evidence="11">
        <text>an alpha-D-Man-(1-&gt;2)-alpha-D-Man-(1-&gt;2)-alpha-D-Man-(1-&gt;3)-[alpha-D-Man-(1-&gt;2)-alpha-D-Man-(1-&gt;3)-alpha-D-Man-(1-&gt;6)]-beta-D-Man-(1-&gt;4)-beta-D-GlcNAc-(1-&gt;4)-alpha-D-GlcNAc-diphospho-di-trans,poly-cis-dolichol + a di-trans,poly-cis-dolichyl beta-D-mannosyl phosphate = an alpha-D-Man-(1-&gt;2)-alpha-D-Man-(1-&gt;2)-alpha-D-Man-(1-&gt;3)-[alpha-D-Man-(1-&gt;2)-alpha-D-Man-(1-&gt;3)-[alpha-D-Man-(1-&gt;6)]-alpha-D-Man-(1-&gt;6)]-beta-D-Man-(1-&gt;4)-beta-D-GlcNAc-(1-&gt;4)-alpha-D-GlcNAc-diphospho-di-trans,poly-cis-dolichol + a di-trans,poly-cis-dolichyl phosphate + H(+)</text>
        <dbReference type="Rhea" id="RHEA:29535"/>
        <dbReference type="Rhea" id="RHEA-COMP:19498"/>
        <dbReference type="Rhea" id="RHEA-COMP:19501"/>
        <dbReference type="Rhea" id="RHEA-COMP:19518"/>
        <dbReference type="Rhea" id="RHEA-COMP:19519"/>
        <dbReference type="ChEBI" id="CHEBI:15378"/>
        <dbReference type="ChEBI" id="CHEBI:57683"/>
        <dbReference type="ChEBI" id="CHEBI:58211"/>
        <dbReference type="ChEBI" id="CHEBI:132517"/>
        <dbReference type="ChEBI" id="CHEBI:132519"/>
        <dbReference type="EC" id="2.4.1.260"/>
    </reaction>
    <physiologicalReaction direction="left-to-right" evidence="11">
        <dbReference type="Rhea" id="RHEA:29536"/>
    </physiologicalReaction>
</comment>
<feature type="compositionally biased region" description="Low complexity" evidence="13">
    <location>
        <begin position="390"/>
        <end position="404"/>
    </location>
</feature>
<evidence type="ECO:0000313" key="14">
    <source>
        <dbReference type="EMBL" id="WVN85423.1"/>
    </source>
</evidence>
<feature type="compositionally biased region" description="Polar residues" evidence="13">
    <location>
        <begin position="486"/>
        <end position="496"/>
    </location>
</feature>
<feature type="compositionally biased region" description="Polar residues" evidence="13">
    <location>
        <begin position="535"/>
        <end position="556"/>
    </location>
</feature>
<feature type="transmembrane region" description="Helical" evidence="12">
    <location>
        <begin position="855"/>
        <end position="873"/>
    </location>
</feature>
<evidence type="ECO:0000256" key="1">
    <source>
        <dbReference type="ARBA" id="ARBA00004477"/>
    </source>
</evidence>
<dbReference type="Proteomes" id="UP000094043">
    <property type="component" value="Chromosome 1"/>
</dbReference>
<accession>A0AAJ8LY28</accession>
<keyword evidence="15" id="KW-1185">Reference proteome</keyword>
<feature type="transmembrane region" description="Helical" evidence="12">
    <location>
        <begin position="932"/>
        <end position="953"/>
    </location>
</feature>
<feature type="transmembrane region" description="Helical" evidence="12">
    <location>
        <begin position="1029"/>
        <end position="1052"/>
    </location>
</feature>
<feature type="compositionally biased region" description="Low complexity" evidence="13">
    <location>
        <begin position="192"/>
        <end position="203"/>
    </location>
</feature>
<keyword evidence="6 12" id="KW-0812">Transmembrane</keyword>
<dbReference type="Pfam" id="PF03901">
    <property type="entry name" value="Glyco_transf_22"/>
    <property type="match status" value="1"/>
</dbReference>